<evidence type="ECO:0000313" key="2">
    <source>
        <dbReference type="Proteomes" id="UP001164746"/>
    </source>
</evidence>
<name>A0ABY7EFR7_MYAAR</name>
<protein>
    <submittedName>
        <fullName evidence="1">Uncharacterized protein</fullName>
    </submittedName>
</protein>
<evidence type="ECO:0000313" key="1">
    <source>
        <dbReference type="EMBL" id="WAR08715.1"/>
    </source>
</evidence>
<gene>
    <name evidence="1" type="ORF">MAR_018673</name>
</gene>
<organism evidence="1 2">
    <name type="scientific">Mya arenaria</name>
    <name type="common">Soft-shell clam</name>
    <dbReference type="NCBI Taxonomy" id="6604"/>
    <lineage>
        <taxon>Eukaryota</taxon>
        <taxon>Metazoa</taxon>
        <taxon>Spiralia</taxon>
        <taxon>Lophotrochozoa</taxon>
        <taxon>Mollusca</taxon>
        <taxon>Bivalvia</taxon>
        <taxon>Autobranchia</taxon>
        <taxon>Heteroconchia</taxon>
        <taxon>Euheterodonta</taxon>
        <taxon>Imparidentia</taxon>
        <taxon>Neoheterodontei</taxon>
        <taxon>Myida</taxon>
        <taxon>Myoidea</taxon>
        <taxon>Myidae</taxon>
        <taxon>Mya</taxon>
    </lineage>
</organism>
<reference evidence="1" key="1">
    <citation type="submission" date="2022-11" db="EMBL/GenBank/DDBJ databases">
        <title>Centuries of genome instability and evolution in soft-shell clam transmissible cancer (bioRxiv).</title>
        <authorList>
            <person name="Hart S.F.M."/>
            <person name="Yonemitsu M.A."/>
            <person name="Giersch R.M."/>
            <person name="Beal B.F."/>
            <person name="Arriagada G."/>
            <person name="Davis B.W."/>
            <person name="Ostrander E.A."/>
            <person name="Goff S.P."/>
            <person name="Metzger M.J."/>
        </authorList>
    </citation>
    <scope>NUCLEOTIDE SEQUENCE</scope>
    <source>
        <strain evidence="1">MELC-2E11</strain>
        <tissue evidence="1">Siphon/mantle</tissue>
    </source>
</reference>
<keyword evidence="2" id="KW-1185">Reference proteome</keyword>
<proteinExistence type="predicted"/>
<dbReference type="Proteomes" id="UP001164746">
    <property type="component" value="Chromosome 6"/>
</dbReference>
<dbReference type="EMBL" id="CP111017">
    <property type="protein sequence ID" value="WAR08715.1"/>
    <property type="molecule type" value="Genomic_DNA"/>
</dbReference>
<feature type="non-terminal residue" evidence="1">
    <location>
        <position position="1"/>
    </location>
</feature>
<sequence>CQGNTCCLTQGPSPASPRPLTWALSTSGAAGASVTGWAAKAFVAGGVARASVTGGAAWALVNDGGALLSTLLAPLSGVGRDVQPGRGFHRVQNMAYLEAVCEGDQDVPVDDLTTNKSTSTYSRRV</sequence>
<feature type="non-terminal residue" evidence="1">
    <location>
        <position position="125"/>
    </location>
</feature>
<accession>A0ABY7EFR7</accession>